<feature type="domain" description="Protein FecR C-terminal" evidence="3">
    <location>
        <begin position="310"/>
        <end position="377"/>
    </location>
</feature>
<evidence type="ECO:0000259" key="3">
    <source>
        <dbReference type="Pfam" id="PF16344"/>
    </source>
</evidence>
<name>A0ABQ1L038_9SPHI</name>
<dbReference type="RefSeq" id="WP_188746288.1">
    <property type="nucleotide sequence ID" value="NZ_BMIK01000001.1"/>
</dbReference>
<dbReference type="Gene3D" id="3.55.50.30">
    <property type="match status" value="1"/>
</dbReference>
<keyword evidence="5" id="KW-1185">Reference proteome</keyword>
<dbReference type="Pfam" id="PF04773">
    <property type="entry name" value="FecR"/>
    <property type="match status" value="1"/>
</dbReference>
<dbReference type="Proteomes" id="UP000597338">
    <property type="component" value="Unassembled WGS sequence"/>
</dbReference>
<protein>
    <submittedName>
        <fullName evidence="4">Iron dicitrate transporter FecR</fullName>
    </submittedName>
</protein>
<dbReference type="PANTHER" id="PTHR30273:SF2">
    <property type="entry name" value="PROTEIN FECR"/>
    <property type="match status" value="1"/>
</dbReference>
<organism evidence="4 5">
    <name type="scientific">Parapedobacter defluvii</name>
    <dbReference type="NCBI Taxonomy" id="2045106"/>
    <lineage>
        <taxon>Bacteria</taxon>
        <taxon>Pseudomonadati</taxon>
        <taxon>Bacteroidota</taxon>
        <taxon>Sphingobacteriia</taxon>
        <taxon>Sphingobacteriales</taxon>
        <taxon>Sphingobacteriaceae</taxon>
        <taxon>Parapedobacter</taxon>
    </lineage>
</organism>
<dbReference type="Pfam" id="PF16344">
    <property type="entry name" value="FecR_C"/>
    <property type="match status" value="1"/>
</dbReference>
<evidence type="ECO:0000259" key="2">
    <source>
        <dbReference type="Pfam" id="PF04773"/>
    </source>
</evidence>
<dbReference type="InterPro" id="IPR032508">
    <property type="entry name" value="FecR_C"/>
</dbReference>
<dbReference type="PIRSF" id="PIRSF018266">
    <property type="entry name" value="FecR"/>
    <property type="match status" value="1"/>
</dbReference>
<proteinExistence type="predicted"/>
<keyword evidence="1" id="KW-1133">Transmembrane helix</keyword>
<feature type="domain" description="FecR protein" evidence="2">
    <location>
        <begin position="173"/>
        <end position="268"/>
    </location>
</feature>
<accession>A0ABQ1L038</accession>
<sequence>MNKEEILDLLARYEAGVCSEKETATLEQWFATQLHNHTWEWENETERQLVKRAMQRHIESQLFPKKISPVFTLKRIATAAAILIFCATAIGIYLIRRSSGPVEQFYISQAVAPGSNAAQLTLADGKTIWLDDAQTGTVYNQGGIAITKLANGGIDYQVDHRFAKGATNEGNNTISVPRGGQYQITLPDGTKVWLNSATTLTYPVVFAGHERRVSLTGEAYFEVAKNKAMPFEVNANGTHILVTGTEFNVAAYADEKMVKTTLVTGRVEVACGSQKTILNPGQQALSSSHSSIQTKDIDTDYAIAWVNGDFLFEDQDIRTIMKDIARWYNVDVVFEGMVPSKRFGGTYTRSKGLAELLGYLESLSGMHFNLKERRVTVMM</sequence>
<dbReference type="InterPro" id="IPR012373">
    <property type="entry name" value="Ferrdict_sens_TM"/>
</dbReference>
<evidence type="ECO:0000313" key="5">
    <source>
        <dbReference type="Proteomes" id="UP000597338"/>
    </source>
</evidence>
<evidence type="ECO:0000256" key="1">
    <source>
        <dbReference type="SAM" id="Phobius"/>
    </source>
</evidence>
<dbReference type="InterPro" id="IPR006860">
    <property type="entry name" value="FecR"/>
</dbReference>
<evidence type="ECO:0000313" key="4">
    <source>
        <dbReference type="EMBL" id="GGC13082.1"/>
    </source>
</evidence>
<dbReference type="EMBL" id="BMIK01000001">
    <property type="protein sequence ID" value="GGC13082.1"/>
    <property type="molecule type" value="Genomic_DNA"/>
</dbReference>
<feature type="transmembrane region" description="Helical" evidence="1">
    <location>
        <begin position="76"/>
        <end position="95"/>
    </location>
</feature>
<reference evidence="5" key="1">
    <citation type="journal article" date="2019" name="Int. J. Syst. Evol. Microbiol.">
        <title>The Global Catalogue of Microorganisms (GCM) 10K type strain sequencing project: providing services to taxonomists for standard genome sequencing and annotation.</title>
        <authorList>
            <consortium name="The Broad Institute Genomics Platform"/>
            <consortium name="The Broad Institute Genome Sequencing Center for Infectious Disease"/>
            <person name="Wu L."/>
            <person name="Ma J."/>
        </authorList>
    </citation>
    <scope>NUCLEOTIDE SEQUENCE [LARGE SCALE GENOMIC DNA]</scope>
    <source>
        <strain evidence="5">CGMCC 1.15342</strain>
    </source>
</reference>
<dbReference type="Gene3D" id="2.60.120.1440">
    <property type="match status" value="1"/>
</dbReference>
<keyword evidence="1" id="KW-0812">Transmembrane</keyword>
<gene>
    <name evidence="4" type="ORF">GCM10011386_00910</name>
</gene>
<dbReference type="PANTHER" id="PTHR30273">
    <property type="entry name" value="PERIPLASMIC SIGNAL SENSOR AND SIGMA FACTOR ACTIVATOR FECR-RELATED"/>
    <property type="match status" value="1"/>
</dbReference>
<comment type="caution">
    <text evidence="4">The sequence shown here is derived from an EMBL/GenBank/DDBJ whole genome shotgun (WGS) entry which is preliminary data.</text>
</comment>
<keyword evidence="1" id="KW-0472">Membrane</keyword>